<feature type="compositionally biased region" description="Polar residues" evidence="1">
    <location>
        <begin position="121"/>
        <end position="137"/>
    </location>
</feature>
<organism evidence="2 3">
    <name type="scientific">Colocasia esculenta</name>
    <name type="common">Wild taro</name>
    <name type="synonym">Arum esculentum</name>
    <dbReference type="NCBI Taxonomy" id="4460"/>
    <lineage>
        <taxon>Eukaryota</taxon>
        <taxon>Viridiplantae</taxon>
        <taxon>Streptophyta</taxon>
        <taxon>Embryophyta</taxon>
        <taxon>Tracheophyta</taxon>
        <taxon>Spermatophyta</taxon>
        <taxon>Magnoliopsida</taxon>
        <taxon>Liliopsida</taxon>
        <taxon>Araceae</taxon>
        <taxon>Aroideae</taxon>
        <taxon>Colocasieae</taxon>
        <taxon>Colocasia</taxon>
    </lineage>
</organism>
<feature type="region of interest" description="Disordered" evidence="1">
    <location>
        <begin position="1"/>
        <end position="137"/>
    </location>
</feature>
<reference evidence="2" key="1">
    <citation type="submission" date="2017-07" db="EMBL/GenBank/DDBJ databases">
        <title>Taro Niue Genome Assembly and Annotation.</title>
        <authorList>
            <person name="Atibalentja N."/>
            <person name="Keating K."/>
            <person name="Fields C.J."/>
        </authorList>
    </citation>
    <scope>NUCLEOTIDE SEQUENCE</scope>
    <source>
        <strain evidence="2">Niue_2</strain>
        <tissue evidence="2">Leaf</tissue>
    </source>
</reference>
<name>A0A843W2G1_COLES</name>
<protein>
    <submittedName>
        <fullName evidence="2">Uncharacterized protein</fullName>
    </submittedName>
</protein>
<accession>A0A843W2G1</accession>
<proteinExistence type="predicted"/>
<gene>
    <name evidence="2" type="ORF">Taro_031956</name>
</gene>
<evidence type="ECO:0000313" key="3">
    <source>
        <dbReference type="Proteomes" id="UP000652761"/>
    </source>
</evidence>
<keyword evidence="3" id="KW-1185">Reference proteome</keyword>
<evidence type="ECO:0000256" key="1">
    <source>
        <dbReference type="SAM" id="MobiDB-lite"/>
    </source>
</evidence>
<comment type="caution">
    <text evidence="2">The sequence shown here is derived from an EMBL/GenBank/DDBJ whole genome shotgun (WGS) entry which is preliminary data.</text>
</comment>
<dbReference type="EMBL" id="NMUH01002316">
    <property type="protein sequence ID" value="MQL99234.1"/>
    <property type="molecule type" value="Genomic_DNA"/>
</dbReference>
<dbReference type="AlphaFoldDB" id="A0A843W2G1"/>
<dbReference type="Proteomes" id="UP000652761">
    <property type="component" value="Unassembled WGS sequence"/>
</dbReference>
<evidence type="ECO:0000313" key="2">
    <source>
        <dbReference type="EMBL" id="MQL99234.1"/>
    </source>
</evidence>
<feature type="compositionally biased region" description="Polar residues" evidence="1">
    <location>
        <begin position="78"/>
        <end position="88"/>
    </location>
</feature>
<feature type="compositionally biased region" description="Polar residues" evidence="1">
    <location>
        <begin position="9"/>
        <end position="52"/>
    </location>
</feature>
<sequence length="137" mass="15202">MHLNPEGNGATTRNEHNTVLGNPDFYQNQQRRTPGAPHQSSLPVNTRPITTTDRGHNAQPEVQHDTQTIYLARVKTPIEQSTAPNGTQAHKPKLTANKTHTPTTRPSRHTHTDAQAEDEPNCSTSENSNHAHNMHTQ</sequence>